<organism evidence="2 3">
    <name type="scientific">Armillaria solidipes</name>
    <dbReference type="NCBI Taxonomy" id="1076256"/>
    <lineage>
        <taxon>Eukaryota</taxon>
        <taxon>Fungi</taxon>
        <taxon>Dikarya</taxon>
        <taxon>Basidiomycota</taxon>
        <taxon>Agaricomycotina</taxon>
        <taxon>Agaricomycetes</taxon>
        <taxon>Agaricomycetidae</taxon>
        <taxon>Agaricales</taxon>
        <taxon>Marasmiineae</taxon>
        <taxon>Physalacriaceae</taxon>
        <taxon>Armillaria</taxon>
    </lineage>
</organism>
<dbReference type="EMBL" id="KZ293424">
    <property type="protein sequence ID" value="PBK71318.1"/>
    <property type="molecule type" value="Genomic_DNA"/>
</dbReference>
<proteinExistence type="predicted"/>
<evidence type="ECO:0000256" key="1">
    <source>
        <dbReference type="SAM" id="MobiDB-lite"/>
    </source>
</evidence>
<feature type="region of interest" description="Disordered" evidence="1">
    <location>
        <begin position="19"/>
        <end position="55"/>
    </location>
</feature>
<dbReference type="PRINTS" id="PR01217">
    <property type="entry name" value="PRICHEXTENSN"/>
</dbReference>
<feature type="compositionally biased region" description="Pro residues" evidence="1">
    <location>
        <begin position="128"/>
        <end position="195"/>
    </location>
</feature>
<dbReference type="STRING" id="1076256.A0A2H3BZ38"/>
<dbReference type="AlphaFoldDB" id="A0A2H3BZ38"/>
<gene>
    <name evidence="2" type="ORF">ARMSODRAFT_1017229</name>
</gene>
<feature type="region of interest" description="Disordered" evidence="1">
    <location>
        <begin position="120"/>
        <end position="202"/>
    </location>
</feature>
<sequence>MSNQGNFRNLVNGLNDILGSSASQDGNHNGAATNQVTPTLATSPQSAPQITHWPSNFPSTYTFYPTISDPHMNPYNDPSNFQMQYHPPHYIPNNQQQIFPFPSLNSTEIIPEQNGAAGNLATNLSERPLPPLPMNSPPHHPPPPLHPRRPPPPPPPPRNQQIPPPPPLPPQQPAPIPPPIPIPPPAPPPTIPTAPPTYTFLPPQPFYIQPTAPPMQNYQYYNNYNQQPFPHNQQPFFPFIHTNQPSVDTAFPQTSHIPELKTRADWGAWQLGVLNVLTSRLLNTHICDPPAPHVPQDPFNTPSYPPILPQNPTPQQYHDWITWYKKDAIVYGVITARLSRQILGMVPVQNDPMTGTRCTAREAFHSLRRRYGGGNLQYAILEHKRLSTTPCISLSAIPTFIQNWMNLVQTLRSTEGYPLSYATLSVDITNMLPSQFSEMRRKVITDLRNPTLFSNITFDDLLSDILDQANGMQLNRELTNPSRNPKTSPKP</sequence>
<name>A0A2H3BZ38_9AGAR</name>
<reference evidence="3" key="1">
    <citation type="journal article" date="2017" name="Nat. Ecol. Evol.">
        <title>Genome expansion and lineage-specific genetic innovations in the forest pathogenic fungi Armillaria.</title>
        <authorList>
            <person name="Sipos G."/>
            <person name="Prasanna A.N."/>
            <person name="Walter M.C."/>
            <person name="O'Connor E."/>
            <person name="Balint B."/>
            <person name="Krizsan K."/>
            <person name="Kiss B."/>
            <person name="Hess J."/>
            <person name="Varga T."/>
            <person name="Slot J."/>
            <person name="Riley R."/>
            <person name="Boka B."/>
            <person name="Rigling D."/>
            <person name="Barry K."/>
            <person name="Lee J."/>
            <person name="Mihaltcheva S."/>
            <person name="LaButti K."/>
            <person name="Lipzen A."/>
            <person name="Waldron R."/>
            <person name="Moloney N.M."/>
            <person name="Sperisen C."/>
            <person name="Kredics L."/>
            <person name="Vagvoelgyi C."/>
            <person name="Patrignani A."/>
            <person name="Fitzpatrick D."/>
            <person name="Nagy I."/>
            <person name="Doyle S."/>
            <person name="Anderson J.B."/>
            <person name="Grigoriev I.V."/>
            <person name="Gueldener U."/>
            <person name="Muensterkoetter M."/>
            <person name="Nagy L.G."/>
        </authorList>
    </citation>
    <scope>NUCLEOTIDE SEQUENCE [LARGE SCALE GENOMIC DNA]</scope>
    <source>
        <strain evidence="3">28-4</strain>
    </source>
</reference>
<keyword evidence="3" id="KW-1185">Reference proteome</keyword>
<dbReference type="Proteomes" id="UP000218334">
    <property type="component" value="Unassembled WGS sequence"/>
</dbReference>
<evidence type="ECO:0000313" key="2">
    <source>
        <dbReference type="EMBL" id="PBK71318.1"/>
    </source>
</evidence>
<accession>A0A2H3BZ38</accession>
<protein>
    <submittedName>
        <fullName evidence="2">Uncharacterized protein</fullName>
    </submittedName>
</protein>
<evidence type="ECO:0000313" key="3">
    <source>
        <dbReference type="Proteomes" id="UP000218334"/>
    </source>
</evidence>